<gene>
    <name evidence="2" type="ORF">EXM65_10350</name>
</gene>
<proteinExistence type="predicted"/>
<sequence length="67" mass="7826">MYENLRRIRNNKNISANQMCKLLGLVTKAAYYKKENGTVNFTLMEAKKVSDFFKLSIDEIFFTNHSS</sequence>
<dbReference type="EMBL" id="SGKU01000027">
    <property type="protein sequence ID" value="NFA42965.1"/>
    <property type="molecule type" value="Genomic_DNA"/>
</dbReference>
<protein>
    <submittedName>
        <fullName evidence="2">XRE family transcriptional regulator</fullName>
    </submittedName>
</protein>
<organism evidence="2 3">
    <name type="scientific">Clostridium botulinum</name>
    <dbReference type="NCBI Taxonomy" id="1491"/>
    <lineage>
        <taxon>Bacteria</taxon>
        <taxon>Bacillati</taxon>
        <taxon>Bacillota</taxon>
        <taxon>Clostridia</taxon>
        <taxon>Eubacteriales</taxon>
        <taxon>Clostridiaceae</taxon>
        <taxon>Clostridium</taxon>
    </lineage>
</organism>
<dbReference type="InterPro" id="IPR010982">
    <property type="entry name" value="Lambda_DNA-bd_dom_sf"/>
</dbReference>
<dbReference type="AlphaFoldDB" id="A0A6M0ST67"/>
<evidence type="ECO:0000259" key="1">
    <source>
        <dbReference type="PROSITE" id="PS50943"/>
    </source>
</evidence>
<evidence type="ECO:0000313" key="3">
    <source>
        <dbReference type="Proteomes" id="UP000472355"/>
    </source>
</evidence>
<feature type="domain" description="HTH cro/C1-type" evidence="1">
    <location>
        <begin position="5"/>
        <end position="60"/>
    </location>
</feature>
<dbReference type="PROSITE" id="PS50943">
    <property type="entry name" value="HTH_CROC1"/>
    <property type="match status" value="1"/>
</dbReference>
<evidence type="ECO:0000313" key="2">
    <source>
        <dbReference type="EMBL" id="NFA42965.1"/>
    </source>
</evidence>
<dbReference type="Proteomes" id="UP000472355">
    <property type="component" value="Unassembled WGS sequence"/>
</dbReference>
<dbReference type="GO" id="GO:0003677">
    <property type="term" value="F:DNA binding"/>
    <property type="evidence" value="ECO:0007669"/>
    <property type="project" value="InterPro"/>
</dbReference>
<dbReference type="InterPro" id="IPR001387">
    <property type="entry name" value="Cro/C1-type_HTH"/>
</dbReference>
<dbReference type="CDD" id="cd00093">
    <property type="entry name" value="HTH_XRE"/>
    <property type="match status" value="1"/>
</dbReference>
<dbReference type="SMART" id="SM00530">
    <property type="entry name" value="HTH_XRE"/>
    <property type="match status" value="1"/>
</dbReference>
<dbReference type="SUPFAM" id="SSF47413">
    <property type="entry name" value="lambda repressor-like DNA-binding domains"/>
    <property type="match status" value="1"/>
</dbReference>
<name>A0A6M0ST67_CLOBO</name>
<dbReference type="Pfam" id="PF01381">
    <property type="entry name" value="HTH_3"/>
    <property type="match status" value="1"/>
</dbReference>
<comment type="caution">
    <text evidence="2">The sequence shown here is derived from an EMBL/GenBank/DDBJ whole genome shotgun (WGS) entry which is preliminary data.</text>
</comment>
<accession>A0A6M0ST67</accession>
<dbReference type="Gene3D" id="1.10.260.40">
    <property type="entry name" value="lambda repressor-like DNA-binding domains"/>
    <property type="match status" value="1"/>
</dbReference>
<reference evidence="2 3" key="1">
    <citation type="submission" date="2019-02" db="EMBL/GenBank/DDBJ databases">
        <title>Genome sequencing of Clostridium botulinum clinical isolates.</title>
        <authorList>
            <person name="Brunt J."/>
            <person name="Van Vliet A.H.M."/>
            <person name="Stringer S.C."/>
            <person name="Grant K.A."/>
            <person name="Carter A.C."/>
            <person name="Peck M.W."/>
        </authorList>
    </citation>
    <scope>NUCLEOTIDE SEQUENCE [LARGE SCALE GENOMIC DNA]</scope>
    <source>
        <strain evidence="2 3">H113700579</strain>
    </source>
</reference>